<reference evidence="5 6" key="1">
    <citation type="journal article" date="2012" name="Proc. Natl. Acad. Sci. U.S.A.">
        <title>Genome and physiology of a model Epsilonproteobacterium responsible for sulfide detoxification in marine oxygen depletion zones.</title>
        <authorList>
            <person name="Grote J."/>
            <person name="Schott T."/>
            <person name="Bruckner C.G."/>
            <person name="Glockner F.O."/>
            <person name="Jost G."/>
            <person name="Teeling H."/>
            <person name="Labrenz M."/>
            <person name="Jurgens K."/>
        </authorList>
    </citation>
    <scope>NUCLEOTIDE SEQUENCE [LARGE SCALE GENOMIC DNA]</scope>
    <source>
        <strain evidence="5 6">GD1</strain>
    </source>
</reference>
<dbReference type="PANTHER" id="PTHR46663">
    <property type="entry name" value="DIGUANYLATE CYCLASE DGCT-RELATED"/>
    <property type="match status" value="1"/>
</dbReference>
<keyword evidence="6" id="KW-1185">Reference proteome</keyword>
<dbReference type="Gene3D" id="3.30.450.20">
    <property type="entry name" value="PAS domain"/>
    <property type="match status" value="1"/>
</dbReference>
<dbReference type="EMBL" id="AFRZ01000001">
    <property type="protein sequence ID" value="EHP29842.1"/>
    <property type="molecule type" value="Genomic_DNA"/>
</dbReference>
<dbReference type="PROSITE" id="PS50113">
    <property type="entry name" value="PAC"/>
    <property type="match status" value="1"/>
</dbReference>
<dbReference type="AlphaFoldDB" id="H1FRV6"/>
<feature type="domain" description="GGDEF" evidence="4">
    <location>
        <begin position="212"/>
        <end position="341"/>
    </location>
</feature>
<evidence type="ECO:0000259" key="4">
    <source>
        <dbReference type="PROSITE" id="PS50887"/>
    </source>
</evidence>
<dbReference type="CDD" id="cd01949">
    <property type="entry name" value="GGDEF"/>
    <property type="match status" value="1"/>
</dbReference>
<dbReference type="SMART" id="SM00267">
    <property type="entry name" value="GGDEF"/>
    <property type="match status" value="1"/>
</dbReference>
<sequence length="341" mass="39355">MRIYDYMLKSIPLLLILTPLYAYNFQEAPVELHWFTLTALSFILFLVLYRYKIIDKYSQNLQKNINIIDEHVLISHSDKHGKITDVSEALCRFTGYKKEELIGKNHKVFKHPDTPKEVFTELWDTITRGETFKGEIKNRSKDGSEYWIEATITPLINKKGDVEGYTAIRQDITDKKCAQKLSITDKLTQTYNRLHLENIFAQETHKAKRYGDTYSIIIMDIDFFKPINDNYGHDVGDQVLIDIVQVLKSHIRDIDVLGRWGGEEFLIICTKTNIDQAYTVAEKLRVAIERYEFDVIGKITGSFGVSEYKQSDSNSDVAVKRADDALYTSKDAGRNLVTSKI</sequence>
<accession>H1FRV6</accession>
<feature type="domain" description="PAS" evidence="2">
    <location>
        <begin position="78"/>
        <end position="129"/>
    </location>
</feature>
<dbReference type="InterPro" id="IPR000700">
    <property type="entry name" value="PAS-assoc_C"/>
</dbReference>
<dbReference type="InterPro" id="IPR052163">
    <property type="entry name" value="DGC-Regulatory_Protein"/>
</dbReference>
<dbReference type="PATRIC" id="fig|929558.5.peg.1309"/>
<dbReference type="RefSeq" id="WP_008340964.1">
    <property type="nucleotide sequence ID" value="NZ_AFRZ01000001.1"/>
</dbReference>
<dbReference type="STRING" id="929558.SMGD1_1318"/>
<evidence type="ECO:0000259" key="3">
    <source>
        <dbReference type="PROSITE" id="PS50113"/>
    </source>
</evidence>
<dbReference type="Proteomes" id="UP000006431">
    <property type="component" value="Unassembled WGS sequence"/>
</dbReference>
<dbReference type="Pfam" id="PF00990">
    <property type="entry name" value="GGDEF"/>
    <property type="match status" value="1"/>
</dbReference>
<dbReference type="PROSITE" id="PS50887">
    <property type="entry name" value="GGDEF"/>
    <property type="match status" value="1"/>
</dbReference>
<dbReference type="InterPro" id="IPR029787">
    <property type="entry name" value="Nucleotide_cyclase"/>
</dbReference>
<dbReference type="InterPro" id="IPR000160">
    <property type="entry name" value="GGDEF_dom"/>
</dbReference>
<dbReference type="GO" id="GO:0003824">
    <property type="term" value="F:catalytic activity"/>
    <property type="evidence" value="ECO:0007669"/>
    <property type="project" value="UniProtKB-ARBA"/>
</dbReference>
<dbReference type="FunFam" id="3.30.70.270:FF:000001">
    <property type="entry name" value="Diguanylate cyclase domain protein"/>
    <property type="match status" value="1"/>
</dbReference>
<dbReference type="Pfam" id="PF08447">
    <property type="entry name" value="PAS_3"/>
    <property type="match status" value="1"/>
</dbReference>
<name>H1FRV6_SULGG</name>
<evidence type="ECO:0000256" key="1">
    <source>
        <dbReference type="SAM" id="Phobius"/>
    </source>
</evidence>
<dbReference type="InterPro" id="IPR035965">
    <property type="entry name" value="PAS-like_dom_sf"/>
</dbReference>
<protein>
    <submittedName>
        <fullName evidence="5">Diguanylate cyclase/phosphodiesterase with PAS/PAC sensor</fullName>
    </submittedName>
</protein>
<dbReference type="Gene3D" id="3.30.70.270">
    <property type="match status" value="1"/>
</dbReference>
<feature type="transmembrane region" description="Helical" evidence="1">
    <location>
        <begin position="32"/>
        <end position="51"/>
    </location>
</feature>
<evidence type="ECO:0000259" key="2">
    <source>
        <dbReference type="PROSITE" id="PS50112"/>
    </source>
</evidence>
<dbReference type="NCBIfam" id="TIGR00254">
    <property type="entry name" value="GGDEF"/>
    <property type="match status" value="1"/>
</dbReference>
<feature type="domain" description="PAC" evidence="3">
    <location>
        <begin position="132"/>
        <end position="184"/>
    </location>
</feature>
<dbReference type="CDD" id="cd00130">
    <property type="entry name" value="PAS"/>
    <property type="match status" value="1"/>
</dbReference>
<dbReference type="SMART" id="SM00086">
    <property type="entry name" value="PAC"/>
    <property type="match status" value="1"/>
</dbReference>
<dbReference type="SUPFAM" id="SSF55785">
    <property type="entry name" value="PYP-like sensor domain (PAS domain)"/>
    <property type="match status" value="1"/>
</dbReference>
<keyword evidence="1" id="KW-1133">Transmembrane helix</keyword>
<dbReference type="InterPro" id="IPR001610">
    <property type="entry name" value="PAC"/>
</dbReference>
<keyword evidence="1" id="KW-0812">Transmembrane</keyword>
<dbReference type="InterPro" id="IPR043128">
    <property type="entry name" value="Rev_trsase/Diguanyl_cyclase"/>
</dbReference>
<evidence type="ECO:0000313" key="5">
    <source>
        <dbReference type="EMBL" id="EHP29842.1"/>
    </source>
</evidence>
<dbReference type="eggNOG" id="COG3706">
    <property type="taxonomic scope" value="Bacteria"/>
</dbReference>
<keyword evidence="1" id="KW-0472">Membrane</keyword>
<dbReference type="NCBIfam" id="TIGR00229">
    <property type="entry name" value="sensory_box"/>
    <property type="match status" value="1"/>
</dbReference>
<evidence type="ECO:0000313" key="6">
    <source>
        <dbReference type="Proteomes" id="UP000006431"/>
    </source>
</evidence>
<dbReference type="InterPro" id="IPR013655">
    <property type="entry name" value="PAS_fold_3"/>
</dbReference>
<proteinExistence type="predicted"/>
<dbReference type="OrthoDB" id="5413461at2"/>
<dbReference type="HOGENOM" id="CLU_000445_11_4_7"/>
<gene>
    <name evidence="5" type="ORF">SMGD1_1318</name>
</gene>
<dbReference type="PROSITE" id="PS50112">
    <property type="entry name" value="PAS"/>
    <property type="match status" value="1"/>
</dbReference>
<dbReference type="PANTHER" id="PTHR46663:SF4">
    <property type="entry name" value="DIGUANYLATE CYCLASE DGCT-RELATED"/>
    <property type="match status" value="1"/>
</dbReference>
<organism evidence="5 6">
    <name type="scientific">Sulfurimonas gotlandica (strain DSM 19862 / JCM 16533 / GD1)</name>
    <dbReference type="NCBI Taxonomy" id="929558"/>
    <lineage>
        <taxon>Bacteria</taxon>
        <taxon>Pseudomonadati</taxon>
        <taxon>Campylobacterota</taxon>
        <taxon>Epsilonproteobacteria</taxon>
        <taxon>Campylobacterales</taxon>
        <taxon>Sulfurimonadaceae</taxon>
        <taxon>Sulfurimonas</taxon>
    </lineage>
</organism>
<dbReference type="InterPro" id="IPR000014">
    <property type="entry name" value="PAS"/>
</dbReference>
<comment type="caution">
    <text evidence="5">The sequence shown here is derived from an EMBL/GenBank/DDBJ whole genome shotgun (WGS) entry which is preliminary data.</text>
</comment>
<dbReference type="SUPFAM" id="SSF55073">
    <property type="entry name" value="Nucleotide cyclase"/>
    <property type="match status" value="1"/>
</dbReference>